<dbReference type="Proteomes" id="UP000557688">
    <property type="component" value="Unassembled WGS sequence"/>
</dbReference>
<sequence length="516" mass="52772">MRRSVLFGGVAVAVLAIAGIGAGVVLPHIAQSTLERDIATFRASLPPGASLTYTRATPHAFSRSASLDAVELRESNGSTLAAGHVDLAPDGPHRLRHLHATAVSLHVASATKDITLTAATLDGSDLRDDATPLTLTPASSATVTEGPTPAMRAAAVAQHLSAGTLRLDDVRATIAATAAATDGPQPQVITARSARLTAFGPQQSSDVTIDGLAVTGLSYTVPATPQQLGPQFQVTRTASLSLDSASLEHVRLADEATYLAAGRSDGPRRLSQPSTLHLVRLVASVEGGRPQAPPASGELRFGDIRLMEHDTAPKTRSDLDVDGIDLPAGHLPALMPGTFDDGRVHGALIARGSGDNATGVFDLRAVQISFDHVGTLRLSMQGRIDPHDLDAGLPPHELLAGAVFSAATLAIADGGLRDALLKRSAAASGSTPEAVATLLSARVQAMLAPLGQAGARLAPGLSAFLAQGGALTIAARPAQPIALSALNTGSMDATIGLLNTLDLDATRTPTLPPLPQ</sequence>
<keyword evidence="2" id="KW-1185">Reference proteome</keyword>
<dbReference type="EMBL" id="JACHXV010000002">
    <property type="protein sequence ID" value="MBB3172712.1"/>
    <property type="molecule type" value="Genomic_DNA"/>
</dbReference>
<dbReference type="RefSeq" id="WP_183274709.1">
    <property type="nucleotide sequence ID" value="NZ_JACHXV010000002.1"/>
</dbReference>
<evidence type="ECO:0000313" key="2">
    <source>
        <dbReference type="Proteomes" id="UP000557688"/>
    </source>
</evidence>
<comment type="caution">
    <text evidence="1">The sequence shown here is derived from an EMBL/GenBank/DDBJ whole genome shotgun (WGS) entry which is preliminary data.</text>
</comment>
<name>A0A839UZ99_9PROT</name>
<gene>
    <name evidence="1" type="ORF">FHR90_000526</name>
</gene>
<reference evidence="1 2" key="1">
    <citation type="submission" date="2020-08" db="EMBL/GenBank/DDBJ databases">
        <title>Genomic Encyclopedia of Type Strains, Phase III (KMG-III): the genomes of soil and plant-associated and newly described type strains.</title>
        <authorList>
            <person name="Whitman W."/>
        </authorList>
    </citation>
    <scope>NUCLEOTIDE SEQUENCE [LARGE SCALE GENOMIC DNA]</scope>
    <source>
        <strain evidence="1 2">CECT 8088</strain>
    </source>
</reference>
<protein>
    <submittedName>
        <fullName evidence="1">Uncharacterized protein</fullName>
    </submittedName>
</protein>
<evidence type="ECO:0000313" key="1">
    <source>
        <dbReference type="EMBL" id="MBB3172712.1"/>
    </source>
</evidence>
<dbReference type="AlphaFoldDB" id="A0A839UZ99"/>
<accession>A0A839UZ99</accession>
<proteinExistence type="predicted"/>
<organism evidence="1 2">
    <name type="scientific">Endobacter medicaginis</name>
    <dbReference type="NCBI Taxonomy" id="1181271"/>
    <lineage>
        <taxon>Bacteria</taxon>
        <taxon>Pseudomonadati</taxon>
        <taxon>Pseudomonadota</taxon>
        <taxon>Alphaproteobacteria</taxon>
        <taxon>Acetobacterales</taxon>
        <taxon>Acetobacteraceae</taxon>
        <taxon>Endobacter</taxon>
    </lineage>
</organism>